<dbReference type="InterPro" id="IPR032781">
    <property type="entry name" value="ABC_tran_Xtn"/>
</dbReference>
<gene>
    <name evidence="5" type="ORF">ACFQRG_17035</name>
</gene>
<accession>A0ABW2PZ10</accession>
<dbReference type="SMART" id="SM00382">
    <property type="entry name" value="AAA"/>
    <property type="match status" value="2"/>
</dbReference>
<evidence type="ECO:0000256" key="2">
    <source>
        <dbReference type="ARBA" id="ARBA00022840"/>
    </source>
</evidence>
<dbReference type="CDD" id="cd03221">
    <property type="entry name" value="ABCF_EF-3"/>
    <property type="match status" value="2"/>
</dbReference>
<dbReference type="InterPro" id="IPR051309">
    <property type="entry name" value="ABCF_ATPase"/>
</dbReference>
<dbReference type="EMBL" id="JBHTCO010000035">
    <property type="protein sequence ID" value="MFC7394631.1"/>
    <property type="molecule type" value="Genomic_DNA"/>
</dbReference>
<dbReference type="Proteomes" id="UP001596505">
    <property type="component" value="Unassembled WGS sequence"/>
</dbReference>
<dbReference type="PANTHER" id="PTHR42855:SF1">
    <property type="entry name" value="ABC TRANSPORTER DOMAIN-CONTAINING PROTEIN"/>
    <property type="match status" value="1"/>
</dbReference>
<keyword evidence="1" id="KW-0547">Nucleotide-binding</keyword>
<dbReference type="SUPFAM" id="SSF52540">
    <property type="entry name" value="P-loop containing nucleoside triphosphate hydrolases"/>
    <property type="match status" value="2"/>
</dbReference>
<comment type="caution">
    <text evidence="5">The sequence shown here is derived from an EMBL/GenBank/DDBJ whole genome shotgun (WGS) entry which is preliminary data.</text>
</comment>
<name>A0ABW2PZ10_9BACL</name>
<keyword evidence="3" id="KW-0175">Coiled coil</keyword>
<evidence type="ECO:0000313" key="6">
    <source>
        <dbReference type="Proteomes" id="UP001596505"/>
    </source>
</evidence>
<keyword evidence="2 5" id="KW-0067">ATP-binding</keyword>
<reference evidence="6" key="1">
    <citation type="journal article" date="2019" name="Int. J. Syst. Evol. Microbiol.">
        <title>The Global Catalogue of Microorganisms (GCM) 10K type strain sequencing project: providing services to taxonomists for standard genome sequencing and annotation.</title>
        <authorList>
            <consortium name="The Broad Institute Genomics Platform"/>
            <consortium name="The Broad Institute Genome Sequencing Center for Infectious Disease"/>
            <person name="Wu L."/>
            <person name="Ma J."/>
        </authorList>
    </citation>
    <scope>NUCLEOTIDE SEQUENCE [LARGE SCALE GENOMIC DNA]</scope>
    <source>
        <strain evidence="6">CGMCC 1.16305</strain>
    </source>
</reference>
<dbReference type="Pfam" id="PF16326">
    <property type="entry name" value="ABC_tran_CTD"/>
    <property type="match status" value="1"/>
</dbReference>
<dbReference type="PROSITE" id="PS00211">
    <property type="entry name" value="ABC_TRANSPORTER_1"/>
    <property type="match status" value="1"/>
</dbReference>
<dbReference type="InterPro" id="IPR037118">
    <property type="entry name" value="Val-tRNA_synth_C_sf"/>
</dbReference>
<dbReference type="Pfam" id="PF12848">
    <property type="entry name" value="ABC_tran_Xtn"/>
    <property type="match status" value="1"/>
</dbReference>
<dbReference type="InterPro" id="IPR003593">
    <property type="entry name" value="AAA+_ATPase"/>
</dbReference>
<dbReference type="InterPro" id="IPR003439">
    <property type="entry name" value="ABC_transporter-like_ATP-bd"/>
</dbReference>
<dbReference type="Gene3D" id="3.40.50.300">
    <property type="entry name" value="P-loop containing nucleotide triphosphate hydrolases"/>
    <property type="match status" value="2"/>
</dbReference>
<organism evidence="5 6">
    <name type="scientific">Scopulibacillus cellulosilyticus</name>
    <dbReference type="NCBI Taxonomy" id="2665665"/>
    <lineage>
        <taxon>Bacteria</taxon>
        <taxon>Bacillati</taxon>
        <taxon>Bacillota</taxon>
        <taxon>Bacilli</taxon>
        <taxon>Bacillales</taxon>
        <taxon>Sporolactobacillaceae</taxon>
        <taxon>Scopulibacillus</taxon>
    </lineage>
</organism>
<evidence type="ECO:0000256" key="1">
    <source>
        <dbReference type="ARBA" id="ARBA00022741"/>
    </source>
</evidence>
<dbReference type="RefSeq" id="WP_380968228.1">
    <property type="nucleotide sequence ID" value="NZ_JBHTCO010000035.1"/>
</dbReference>
<proteinExistence type="predicted"/>
<dbReference type="Gene3D" id="1.10.287.380">
    <property type="entry name" value="Valyl-tRNA synthetase, C-terminal domain"/>
    <property type="match status" value="1"/>
</dbReference>
<dbReference type="PROSITE" id="PS50893">
    <property type="entry name" value="ABC_TRANSPORTER_2"/>
    <property type="match status" value="2"/>
</dbReference>
<keyword evidence="6" id="KW-1185">Reference proteome</keyword>
<evidence type="ECO:0000313" key="5">
    <source>
        <dbReference type="EMBL" id="MFC7394631.1"/>
    </source>
</evidence>
<feature type="coiled-coil region" evidence="3">
    <location>
        <begin position="570"/>
        <end position="625"/>
    </location>
</feature>
<dbReference type="InterPro" id="IPR017871">
    <property type="entry name" value="ABC_transporter-like_CS"/>
</dbReference>
<evidence type="ECO:0000256" key="3">
    <source>
        <dbReference type="SAM" id="Coils"/>
    </source>
</evidence>
<dbReference type="InterPro" id="IPR027417">
    <property type="entry name" value="P-loop_NTPase"/>
</dbReference>
<protein>
    <submittedName>
        <fullName evidence="5">ABC-F family ATP-binding cassette domain-containing protein</fullName>
    </submittedName>
</protein>
<feature type="domain" description="ABC transporter" evidence="4">
    <location>
        <begin position="319"/>
        <end position="539"/>
    </location>
</feature>
<dbReference type="GO" id="GO:0005524">
    <property type="term" value="F:ATP binding"/>
    <property type="evidence" value="ECO:0007669"/>
    <property type="project" value="UniProtKB-KW"/>
</dbReference>
<dbReference type="InterPro" id="IPR032524">
    <property type="entry name" value="ABC_tran_C"/>
</dbReference>
<evidence type="ECO:0000259" key="4">
    <source>
        <dbReference type="PROSITE" id="PS50893"/>
    </source>
</evidence>
<dbReference type="PANTHER" id="PTHR42855">
    <property type="entry name" value="ABC TRANSPORTER ATP-BINDING SUBUNIT"/>
    <property type="match status" value="1"/>
</dbReference>
<dbReference type="Pfam" id="PF00005">
    <property type="entry name" value="ABC_tran"/>
    <property type="match status" value="2"/>
</dbReference>
<feature type="domain" description="ABC transporter" evidence="4">
    <location>
        <begin position="4"/>
        <end position="255"/>
    </location>
</feature>
<sequence>MSLLTVENLYKTYGEKVLFDHISFAVSEQQRIGLIGVNGTGKSTLLKVIAGIETAEEGDILHAKQFNIEYLPQNPEFEEELTVLEQIYYGDSQLMNVLRDYEQALADLEADPENTAKQERFLTMQQKMDESDAWEANTLAKTILTKLNITNFTQSVKGLSGGQKKRIAIAKALIQPADLLILDEPTNHLDNETIEWLEGYLSQYPGALLLVTHDRYFLNRVTNRIFELDKGQLYTYDGNYELFLEKKAEREEKEILDERKRQNLLRRELAWLRRGAKARSTKQKARIGRVEKLQDQKSDTANGQIDIAIGSARLGNKVLEIEDITEFYEGKPLIDHFSYIVTPGERLGIIGPNGSGKTTLLNILAGRIHPDSGTVETGQTVKIGYYTQDNVEMDGELRVVEYIKEAAEVIHTADGQVITAEQMLERFLFPRDVQWTYIRKLSGGERRRLYLLRTLMGEPNVLFLDEPTNDLDTQTLTILEAYLENFPGVVITVSHDRYFLDRVVDHLIAFEGDGVIRRFEGNYTEYLEVRNKEKEAALALERLKAKDEPKKQQAKKERPKKLSYKEQQEWNEIEDRIASLEEQLESLQKQVEEAGNDFDKVQELYQKQQQIEQELEQAMERWTELSLLVEEIESSK</sequence>